<proteinExistence type="predicted"/>
<accession>A0A1L9SWR4</accession>
<keyword evidence="3" id="KW-1185">Reference proteome</keyword>
<reference evidence="3" key="1">
    <citation type="journal article" date="2017" name="Genome Biol.">
        <title>Comparative genomics reveals high biological diversity and specific adaptations in the industrially and medically important fungal genus Aspergillus.</title>
        <authorList>
            <person name="de Vries R.P."/>
            <person name="Riley R."/>
            <person name="Wiebenga A."/>
            <person name="Aguilar-Osorio G."/>
            <person name="Amillis S."/>
            <person name="Uchima C.A."/>
            <person name="Anderluh G."/>
            <person name="Asadollahi M."/>
            <person name="Askin M."/>
            <person name="Barry K."/>
            <person name="Battaglia E."/>
            <person name="Bayram O."/>
            <person name="Benocci T."/>
            <person name="Braus-Stromeyer S.A."/>
            <person name="Caldana C."/>
            <person name="Canovas D."/>
            <person name="Cerqueira G.C."/>
            <person name="Chen F."/>
            <person name="Chen W."/>
            <person name="Choi C."/>
            <person name="Clum A."/>
            <person name="Dos Santos R.A."/>
            <person name="Damasio A.R."/>
            <person name="Diallinas G."/>
            <person name="Emri T."/>
            <person name="Fekete E."/>
            <person name="Flipphi M."/>
            <person name="Freyberg S."/>
            <person name="Gallo A."/>
            <person name="Gournas C."/>
            <person name="Habgood R."/>
            <person name="Hainaut M."/>
            <person name="Harispe M.L."/>
            <person name="Henrissat B."/>
            <person name="Hilden K.S."/>
            <person name="Hope R."/>
            <person name="Hossain A."/>
            <person name="Karabika E."/>
            <person name="Karaffa L."/>
            <person name="Karanyi Z."/>
            <person name="Krasevec N."/>
            <person name="Kuo A."/>
            <person name="Kusch H."/>
            <person name="LaButti K."/>
            <person name="Lagendijk E.L."/>
            <person name="Lapidus A."/>
            <person name="Levasseur A."/>
            <person name="Lindquist E."/>
            <person name="Lipzen A."/>
            <person name="Logrieco A.F."/>
            <person name="MacCabe A."/>
            <person name="Maekelae M.R."/>
            <person name="Malavazi I."/>
            <person name="Melin P."/>
            <person name="Meyer V."/>
            <person name="Mielnichuk N."/>
            <person name="Miskei M."/>
            <person name="Molnar A.P."/>
            <person name="Mule G."/>
            <person name="Ngan C.Y."/>
            <person name="Orejas M."/>
            <person name="Orosz E."/>
            <person name="Ouedraogo J.P."/>
            <person name="Overkamp K.M."/>
            <person name="Park H.-S."/>
            <person name="Perrone G."/>
            <person name="Piumi F."/>
            <person name="Punt P.J."/>
            <person name="Ram A.F."/>
            <person name="Ramon A."/>
            <person name="Rauscher S."/>
            <person name="Record E."/>
            <person name="Riano-Pachon D.M."/>
            <person name="Robert V."/>
            <person name="Roehrig J."/>
            <person name="Ruller R."/>
            <person name="Salamov A."/>
            <person name="Salih N.S."/>
            <person name="Samson R.A."/>
            <person name="Sandor E."/>
            <person name="Sanguinetti M."/>
            <person name="Schuetze T."/>
            <person name="Sepcic K."/>
            <person name="Shelest E."/>
            <person name="Sherlock G."/>
            <person name="Sophianopoulou V."/>
            <person name="Squina F.M."/>
            <person name="Sun H."/>
            <person name="Susca A."/>
            <person name="Todd R.B."/>
            <person name="Tsang A."/>
            <person name="Unkles S.E."/>
            <person name="van de Wiele N."/>
            <person name="van Rossen-Uffink D."/>
            <person name="Oliveira J.V."/>
            <person name="Vesth T.C."/>
            <person name="Visser J."/>
            <person name="Yu J.-H."/>
            <person name="Zhou M."/>
            <person name="Andersen M.R."/>
            <person name="Archer D.B."/>
            <person name="Baker S.E."/>
            <person name="Benoit I."/>
            <person name="Brakhage A.A."/>
            <person name="Braus G.H."/>
            <person name="Fischer R."/>
            <person name="Frisvad J.C."/>
            <person name="Goldman G.H."/>
            <person name="Houbraken J."/>
            <person name="Oakley B."/>
            <person name="Pocsi I."/>
            <person name="Scazzocchio C."/>
            <person name="Seiboth B."/>
            <person name="vanKuyk P.A."/>
            <person name="Wortman J."/>
            <person name="Dyer P.S."/>
            <person name="Grigoriev I.V."/>
        </authorList>
    </citation>
    <scope>NUCLEOTIDE SEQUENCE [LARGE SCALE GENOMIC DNA]</scope>
    <source>
        <strain evidence="3">CBS 506.65</strain>
    </source>
</reference>
<feature type="region of interest" description="Disordered" evidence="1">
    <location>
        <begin position="115"/>
        <end position="231"/>
    </location>
</feature>
<protein>
    <submittedName>
        <fullName evidence="2">Uncharacterized protein</fullName>
    </submittedName>
</protein>
<feature type="compositionally biased region" description="Basic and acidic residues" evidence="1">
    <location>
        <begin position="185"/>
        <end position="195"/>
    </location>
</feature>
<dbReference type="VEuPathDB" id="FungiDB:ASPZODRAFT_54981"/>
<feature type="region of interest" description="Disordered" evidence="1">
    <location>
        <begin position="248"/>
        <end position="277"/>
    </location>
</feature>
<dbReference type="AlphaFoldDB" id="A0A1L9SWR4"/>
<feature type="region of interest" description="Disordered" evidence="1">
    <location>
        <begin position="55"/>
        <end position="102"/>
    </location>
</feature>
<feature type="compositionally biased region" description="Low complexity" evidence="1">
    <location>
        <begin position="352"/>
        <end position="365"/>
    </location>
</feature>
<dbReference type="GeneID" id="34614969"/>
<organism evidence="2 3">
    <name type="scientific">Penicilliopsis zonata CBS 506.65</name>
    <dbReference type="NCBI Taxonomy" id="1073090"/>
    <lineage>
        <taxon>Eukaryota</taxon>
        <taxon>Fungi</taxon>
        <taxon>Dikarya</taxon>
        <taxon>Ascomycota</taxon>
        <taxon>Pezizomycotina</taxon>
        <taxon>Eurotiomycetes</taxon>
        <taxon>Eurotiomycetidae</taxon>
        <taxon>Eurotiales</taxon>
        <taxon>Aspergillaceae</taxon>
        <taxon>Penicilliopsis</taxon>
    </lineage>
</organism>
<dbReference type="OrthoDB" id="2163387at2759"/>
<evidence type="ECO:0000256" key="1">
    <source>
        <dbReference type="SAM" id="MobiDB-lite"/>
    </source>
</evidence>
<evidence type="ECO:0000313" key="2">
    <source>
        <dbReference type="EMBL" id="OJJ51604.1"/>
    </source>
</evidence>
<dbReference type="EMBL" id="KV878336">
    <property type="protein sequence ID" value="OJJ51604.1"/>
    <property type="molecule type" value="Genomic_DNA"/>
</dbReference>
<dbReference type="PANTHER" id="PTHR40468:SF1">
    <property type="entry name" value="TOPOISOMERASE I DAMAGE AFFECTED PROTEIN 11"/>
    <property type="match status" value="1"/>
</dbReference>
<evidence type="ECO:0000313" key="3">
    <source>
        <dbReference type="Proteomes" id="UP000184188"/>
    </source>
</evidence>
<dbReference type="PANTHER" id="PTHR40468">
    <property type="entry name" value="YALI0A15257P"/>
    <property type="match status" value="1"/>
</dbReference>
<dbReference type="RefSeq" id="XP_022586114.1">
    <property type="nucleotide sequence ID" value="XM_022728505.1"/>
</dbReference>
<gene>
    <name evidence="2" type="ORF">ASPZODRAFT_54981</name>
</gene>
<dbReference type="STRING" id="1073090.A0A1L9SWR4"/>
<feature type="compositionally biased region" description="Polar residues" evidence="1">
    <location>
        <begin position="199"/>
        <end position="211"/>
    </location>
</feature>
<name>A0A1L9SWR4_9EURO</name>
<dbReference type="Proteomes" id="UP000184188">
    <property type="component" value="Unassembled WGS sequence"/>
</dbReference>
<feature type="compositionally biased region" description="Basic and acidic residues" evidence="1">
    <location>
        <begin position="123"/>
        <end position="132"/>
    </location>
</feature>
<feature type="region of interest" description="Disordered" evidence="1">
    <location>
        <begin position="337"/>
        <end position="365"/>
    </location>
</feature>
<sequence>MSRSHSLGSAEQTIRKIDIAQVSLSLQDRLGLAKVKYQNGRLRALNLDQQQDGRMAFLGSDKPSDSSSDVSNSRHETPMTSPPFLASATYSKELPRSARNRHAVTFNSRVMQPMLSAGRKRVRSDSITDRPAKVSRVSWKSSYRLPESSPGFDRHSARRHHRYPPPYISRPATVFEASSPARRGGHSDDGHDPDLPIHSFQNISSMVNSSPPRTPPPKHARLPRSERPMQNDDGADLLLYLANSPTPASIAKGTTHRDFPPSTPPSQHAVLPSLTPTPGGGGVFPNFGTPNQQFNFADFVNVTPSPAQPPWGGRTPGGPSRTPLAIKDTRKRLNFDNLVPPSAESPRQPMKGAGLALQLGEELRP</sequence>